<sequence length="233" mass="26272">DLESKRFNTEEFFASRTVSFATDSVDWWTIDNYKGTSYVVTTKEVAAGDADKRLFKGHDTINIPLALANRKEGLNAVETAVKAVASVADDVINFFGGNSRLADKVTARVGMLKTSDNVHTVPKLVYMVGGKIPSNNREVFSAKSLYNNYINEKSFVANNFGNQYELHDSVSPVPFGFENFLELNTSNVFQTWDDRTGKVDSFKWNMGRDFAEMNFRIKNIYTKNLEEVTVEPE</sequence>
<proteinExistence type="predicted"/>
<accession>X0XTC8</accession>
<feature type="non-terminal residue" evidence="1">
    <location>
        <position position="1"/>
    </location>
</feature>
<comment type="caution">
    <text evidence="1">The sequence shown here is derived from an EMBL/GenBank/DDBJ whole genome shotgun (WGS) entry which is preliminary data.</text>
</comment>
<name>X0XTC8_9ZZZZ</name>
<evidence type="ECO:0000313" key="1">
    <source>
        <dbReference type="EMBL" id="GAG28136.1"/>
    </source>
</evidence>
<dbReference type="AlphaFoldDB" id="X0XTC8"/>
<reference evidence="1" key="1">
    <citation type="journal article" date="2014" name="Front. Microbiol.">
        <title>High frequency of phylogenetically diverse reductive dehalogenase-homologous genes in deep subseafloor sedimentary metagenomes.</title>
        <authorList>
            <person name="Kawai M."/>
            <person name="Futagami T."/>
            <person name="Toyoda A."/>
            <person name="Takaki Y."/>
            <person name="Nishi S."/>
            <person name="Hori S."/>
            <person name="Arai W."/>
            <person name="Tsubouchi T."/>
            <person name="Morono Y."/>
            <person name="Uchiyama I."/>
            <person name="Ito T."/>
            <person name="Fujiyama A."/>
            <person name="Inagaki F."/>
            <person name="Takami H."/>
        </authorList>
    </citation>
    <scope>NUCLEOTIDE SEQUENCE</scope>
    <source>
        <strain evidence="1">Expedition CK06-06</strain>
    </source>
</reference>
<organism evidence="1">
    <name type="scientific">marine sediment metagenome</name>
    <dbReference type="NCBI Taxonomy" id="412755"/>
    <lineage>
        <taxon>unclassified sequences</taxon>
        <taxon>metagenomes</taxon>
        <taxon>ecological metagenomes</taxon>
    </lineage>
</organism>
<protein>
    <submittedName>
        <fullName evidence="1">Uncharacterized protein</fullName>
    </submittedName>
</protein>
<gene>
    <name evidence="1" type="ORF">S01H1_48560</name>
</gene>
<dbReference type="EMBL" id="BARS01031187">
    <property type="protein sequence ID" value="GAG28136.1"/>
    <property type="molecule type" value="Genomic_DNA"/>
</dbReference>